<sequence length="65" mass="7261">MEFAMMVAMSTVTERTVLVTVVHDCQVLDFPESLLDDHNLTVDNILTPTRVIKTGCTRPKPQGIM</sequence>
<evidence type="ECO:0000313" key="2">
    <source>
        <dbReference type="Proteomes" id="UP001176940"/>
    </source>
</evidence>
<name>A0ABN9LAY6_9NEOB</name>
<dbReference type="Proteomes" id="UP001176940">
    <property type="component" value="Unassembled WGS sequence"/>
</dbReference>
<proteinExistence type="predicted"/>
<dbReference type="InterPro" id="IPR002698">
    <property type="entry name" value="FTHF_cligase"/>
</dbReference>
<protein>
    <submittedName>
        <fullName evidence="1">Uncharacterized protein</fullName>
    </submittedName>
</protein>
<evidence type="ECO:0000313" key="1">
    <source>
        <dbReference type="EMBL" id="CAJ0937777.1"/>
    </source>
</evidence>
<dbReference type="PANTHER" id="PTHR13017">
    <property type="entry name" value="5-FORMYLTETRAHYDROFOLATE CYCLO-LIGASE-RELATED"/>
    <property type="match status" value="1"/>
</dbReference>
<accession>A0ABN9LAY6</accession>
<dbReference type="PANTHER" id="PTHR13017:SF0">
    <property type="entry name" value="METHENYLTETRAHYDROFOLATE SYNTHASE DOMAIN-CONTAINING PROTEIN"/>
    <property type="match status" value="1"/>
</dbReference>
<organism evidence="1 2">
    <name type="scientific">Ranitomeya imitator</name>
    <name type="common">mimic poison frog</name>
    <dbReference type="NCBI Taxonomy" id="111125"/>
    <lineage>
        <taxon>Eukaryota</taxon>
        <taxon>Metazoa</taxon>
        <taxon>Chordata</taxon>
        <taxon>Craniata</taxon>
        <taxon>Vertebrata</taxon>
        <taxon>Euteleostomi</taxon>
        <taxon>Amphibia</taxon>
        <taxon>Batrachia</taxon>
        <taxon>Anura</taxon>
        <taxon>Neobatrachia</taxon>
        <taxon>Hyloidea</taxon>
        <taxon>Dendrobatidae</taxon>
        <taxon>Dendrobatinae</taxon>
        <taxon>Ranitomeya</taxon>
    </lineage>
</organism>
<keyword evidence="2" id="KW-1185">Reference proteome</keyword>
<gene>
    <name evidence="1" type="ORF">RIMI_LOCUS7298786</name>
</gene>
<dbReference type="InterPro" id="IPR037171">
    <property type="entry name" value="NagB/RpiA_transferase-like"/>
</dbReference>
<comment type="caution">
    <text evidence="1">The sequence shown here is derived from an EMBL/GenBank/DDBJ whole genome shotgun (WGS) entry which is preliminary data.</text>
</comment>
<dbReference type="EMBL" id="CAUEEQ010013733">
    <property type="protein sequence ID" value="CAJ0937777.1"/>
    <property type="molecule type" value="Genomic_DNA"/>
</dbReference>
<dbReference type="SUPFAM" id="SSF100950">
    <property type="entry name" value="NagB/RpiA/CoA transferase-like"/>
    <property type="match status" value="1"/>
</dbReference>
<reference evidence="1" key="1">
    <citation type="submission" date="2023-07" db="EMBL/GenBank/DDBJ databases">
        <authorList>
            <person name="Stuckert A."/>
        </authorList>
    </citation>
    <scope>NUCLEOTIDE SEQUENCE</scope>
</reference>